<dbReference type="InterPro" id="IPR007111">
    <property type="entry name" value="NACHT_NTPase"/>
</dbReference>
<feature type="repeat" description="ANK" evidence="3">
    <location>
        <begin position="1591"/>
        <end position="1623"/>
    </location>
</feature>
<feature type="repeat" description="ANK" evidence="3">
    <location>
        <begin position="1116"/>
        <end position="1148"/>
    </location>
</feature>
<reference evidence="5" key="2">
    <citation type="submission" date="2020-11" db="EMBL/GenBank/DDBJ databases">
        <title>Whole genome sequencing of Colletotrichum sp.</title>
        <authorList>
            <person name="Li H."/>
        </authorList>
    </citation>
    <scope>NUCLEOTIDE SEQUENCE</scope>
    <source>
        <strain evidence="5">CkLH20</strain>
    </source>
</reference>
<dbReference type="OrthoDB" id="4846638at2759"/>
<feature type="repeat" description="ANK" evidence="3">
    <location>
        <begin position="1688"/>
        <end position="1720"/>
    </location>
</feature>
<evidence type="ECO:0000256" key="2">
    <source>
        <dbReference type="ARBA" id="ARBA00023043"/>
    </source>
</evidence>
<dbReference type="PANTHER" id="PTHR24198:SF165">
    <property type="entry name" value="ANKYRIN REPEAT-CONTAINING PROTEIN-RELATED"/>
    <property type="match status" value="1"/>
</dbReference>
<feature type="repeat" description="ANK" evidence="3">
    <location>
        <begin position="923"/>
        <end position="955"/>
    </location>
</feature>
<dbReference type="Pfam" id="PF01048">
    <property type="entry name" value="PNP_UDP_1"/>
    <property type="match status" value="1"/>
</dbReference>
<feature type="repeat" description="ANK" evidence="3">
    <location>
        <begin position="890"/>
        <end position="922"/>
    </location>
</feature>
<feature type="repeat" description="ANK" evidence="3">
    <location>
        <begin position="1153"/>
        <end position="1181"/>
    </location>
</feature>
<dbReference type="PANTHER" id="PTHR24198">
    <property type="entry name" value="ANKYRIN REPEAT AND PROTEIN KINASE DOMAIN-CONTAINING PROTEIN"/>
    <property type="match status" value="1"/>
</dbReference>
<dbReference type="SUPFAM" id="SSF53167">
    <property type="entry name" value="Purine and uridine phosphorylases"/>
    <property type="match status" value="1"/>
</dbReference>
<dbReference type="SUPFAM" id="SSF52540">
    <property type="entry name" value="P-loop containing nucleoside triphosphate hydrolases"/>
    <property type="match status" value="1"/>
</dbReference>
<evidence type="ECO:0000313" key="6">
    <source>
        <dbReference type="Proteomes" id="UP000781932"/>
    </source>
</evidence>
<keyword evidence="2 3" id="KW-0040">ANK repeat</keyword>
<sequence length="1848" mass="199615">MASSQALDSPDHYTVAWIAALSIERAAAEAMLDEEHATPAGFIKHHTDKNVYTWGRIGQHNVVVASLPAGVYGTTSAATTALSLLASLPSIRVGLLVGIGGGIARPDEGQDIRLGDIVVSQPDGTTGGVCQYDLFKAKHGNKRERKGFLRQPPTVLLSALASIQARHKREDSKVTDFVREMLEKYPKMGRRSRKDPGFAYQGTENDRLFKALYDHVPGPGCQDCDAAGEVQRDARDSTDPEIHYGIIASGNTLIKDATARDQIVADVGEDCLCFEMEAAGLMNQFPCLVIRGICDYADSHKNDQWQQYASATAAAYGKELLSYVPVAEVRDTKRALDVLESVDHKLDHLEQTTFETKAAVVCIASERHADKIASWLQPPDPSTNANQARKLRHEGTCMWFLEHPAFKSWSTGPRRYSWLHGLAGCGKTVLSTTILDHLASDEDRVVLSFFFDFSDTRKQNLDGMLRSLAFQLYQSTTTGTSRLDDLFKNHDNGRCQPATKAISGVVCEMLAASTGVCVVLDALDESTTRRELLKWLEDVAARPDLGHVQLLCTARPEPEFLVRFDRMMGKESCISLDREAVNTDIRAYVAGQLAARWEFQQKHLSQDLIEQIAKKVGGGADGMFRWAACQVNSLAECKSPRMIRDALQHLPKDLEETYERMLSNIPKRDKDNAIRLLHFLVHTPRPLVVNEAIEILATDIRTQQPGFDKESRVFGESEVLGHCPSLMSIVEVTERMHYSGGGFLELEPKKQLHLAHFSVKEYLRSLEWFGPSVSGVTITKTCLTYLRGVSGNHKTIVGDYPFAKLAAEIWTSHAALSQSCEEVFQASLAFIKEEETFQRWGHLHQADWQSPGDPSPPQGSRFYYACLGGLTRVAQELMRWGVDVNAEGGYCNNALQAASFGGHYDVVKILLDEGADAHKKGGKYGNALQAASHRGHIGVVNLLLDKGVDMNSRCGEYGNALQAASYRGHITIVKLLLGQGANVNALGGLHGTALSAASKQGHIDVWKLLVAKGADICARGGRWGNALQAASTFGHIDIVKLLVEMRMDVNTPGDDYHHTALSAASNGGYTDIVELLLAHEADVTAGNALWFASENGHRKIVERLLKGGAEVNRTYSDGTPLYIASRHGHAETVKLLLKWGADANTRSGYFGGALPVASQNGHDNVVKALLDAGADPNAQGRQYDSPLQIALCEGRIGIARLLLDKGANANTPSNDGYDNALRKASIHGWGDMVKLLLDEIGADVNAQGGNALQTASSNGHADIVKLLLDKRADVNAQGGEYGNALRAATENGRFEVVKILLDSGAIIGDSMCAAIKGNHDDIVKLLLERGADVNARSGQYASTSDFYSFWAQKETHNDTNATALEMALSRGYFGIAELLLGQGANVEANAVRAAASHSRIDIVKLLLERRAVDGDLDDALRAAVSSGHLGMTKLLLEKGASVKANAVQAAASHGRTDIMKLLLEKRAVNDDLDDALRAAASSGHLGIAELLLERGANVKANAIQAAASYGCIDIMELLLEKGVELNPQDGDFDNALQAAASSSHFGIAKLLLEKGAYVSGDAIRAAAARGNGNIVELLLEKRMNLHARNGELDDALRAAVSSGHSHVVELLLKNGADANVHVDMYGDALQTASCDGKFDIAKLLLQGGAKIKAEGGFYGNALEAALSNCHWSIAELLFKRGASIQGGDGYSALRTALEDGEANIVELLLENGSFLGAEGGNYWPLLRTASEKGDTGIVKLVLEKLTDFDAESGNLNDALRAAHNKGFGDIVKMLLKKVADTTTEGNGFGFALEIASERGHSDIVRLLLEKGSDLGAQSAELDKALEAAHKKGYSDIVEMLEERGATRS</sequence>
<dbReference type="Pfam" id="PF12796">
    <property type="entry name" value="Ank_2"/>
    <property type="match status" value="8"/>
</dbReference>
<feature type="repeat" description="ANK" evidence="3">
    <location>
        <begin position="1359"/>
        <end position="1391"/>
    </location>
</feature>
<dbReference type="Gene3D" id="3.40.50.300">
    <property type="entry name" value="P-loop containing nucleotide triphosphate hydrolases"/>
    <property type="match status" value="1"/>
</dbReference>
<dbReference type="InterPro" id="IPR000845">
    <property type="entry name" value="Nucleoside_phosphorylase_d"/>
</dbReference>
<dbReference type="GO" id="GO:0003824">
    <property type="term" value="F:catalytic activity"/>
    <property type="evidence" value="ECO:0007669"/>
    <property type="project" value="InterPro"/>
</dbReference>
<dbReference type="SMART" id="SM00248">
    <property type="entry name" value="ANK"/>
    <property type="match status" value="28"/>
</dbReference>
<feature type="repeat" description="ANK" evidence="3">
    <location>
        <begin position="1498"/>
        <end position="1530"/>
    </location>
</feature>
<feature type="repeat" description="ANK" evidence="3">
    <location>
        <begin position="1313"/>
        <end position="1338"/>
    </location>
</feature>
<name>A0A9P6LG22_9PEZI</name>
<dbReference type="GeneID" id="62163666"/>
<keyword evidence="6" id="KW-1185">Reference proteome</keyword>
<feature type="repeat" description="ANK" evidence="3">
    <location>
        <begin position="1084"/>
        <end position="1116"/>
    </location>
</feature>
<dbReference type="Gene3D" id="1.25.40.20">
    <property type="entry name" value="Ankyrin repeat-containing domain"/>
    <property type="match status" value="5"/>
</dbReference>
<dbReference type="InterPro" id="IPR035994">
    <property type="entry name" value="Nucleoside_phosphorylase_sf"/>
</dbReference>
<evidence type="ECO:0000313" key="5">
    <source>
        <dbReference type="EMBL" id="KAF9874739.1"/>
    </source>
</evidence>
<organism evidence="5 6">
    <name type="scientific">Colletotrichum karsti</name>
    <dbReference type="NCBI Taxonomy" id="1095194"/>
    <lineage>
        <taxon>Eukaryota</taxon>
        <taxon>Fungi</taxon>
        <taxon>Dikarya</taxon>
        <taxon>Ascomycota</taxon>
        <taxon>Pezizomycotina</taxon>
        <taxon>Sordariomycetes</taxon>
        <taxon>Hypocreomycetidae</taxon>
        <taxon>Glomerellales</taxon>
        <taxon>Glomerellaceae</taxon>
        <taxon>Colletotrichum</taxon>
        <taxon>Colletotrichum boninense species complex</taxon>
    </lineage>
</organism>
<dbReference type="Pfam" id="PF00023">
    <property type="entry name" value="Ank"/>
    <property type="match status" value="1"/>
</dbReference>
<gene>
    <name evidence="5" type="ORF">CkaCkLH20_07876</name>
</gene>
<dbReference type="PROSITE" id="PS50837">
    <property type="entry name" value="NACHT"/>
    <property type="match status" value="1"/>
</dbReference>
<evidence type="ECO:0000256" key="1">
    <source>
        <dbReference type="ARBA" id="ARBA00022737"/>
    </source>
</evidence>
<dbReference type="RefSeq" id="XP_038744200.1">
    <property type="nucleotide sequence ID" value="XM_038890592.1"/>
</dbReference>
<dbReference type="PROSITE" id="PS50088">
    <property type="entry name" value="ANK_REPEAT"/>
    <property type="match status" value="18"/>
</dbReference>
<evidence type="ECO:0000256" key="3">
    <source>
        <dbReference type="PROSITE-ProRule" id="PRU00023"/>
    </source>
</evidence>
<dbReference type="InterPro" id="IPR027417">
    <property type="entry name" value="P-loop_NTPase"/>
</dbReference>
<feature type="repeat" description="ANK" evidence="3">
    <location>
        <begin position="989"/>
        <end position="1021"/>
    </location>
</feature>
<dbReference type="SUPFAM" id="SSF48403">
    <property type="entry name" value="Ankyrin repeat"/>
    <property type="match status" value="3"/>
</dbReference>
<feature type="repeat" description="ANK" evidence="3">
    <location>
        <begin position="1056"/>
        <end position="1088"/>
    </location>
</feature>
<feature type="domain" description="NACHT" evidence="4">
    <location>
        <begin position="415"/>
        <end position="556"/>
    </location>
</feature>
<accession>A0A9P6LG22</accession>
<dbReference type="PRINTS" id="PR01415">
    <property type="entry name" value="ANKYRIN"/>
</dbReference>
<dbReference type="InterPro" id="IPR056884">
    <property type="entry name" value="NPHP3-like_N"/>
</dbReference>
<dbReference type="EMBL" id="JAATWM020000025">
    <property type="protein sequence ID" value="KAF9874739.1"/>
    <property type="molecule type" value="Genomic_DNA"/>
</dbReference>
<reference evidence="5" key="1">
    <citation type="submission" date="2020-03" db="EMBL/GenBank/DDBJ databases">
        <authorList>
            <person name="He L."/>
        </authorList>
    </citation>
    <scope>NUCLEOTIDE SEQUENCE</scope>
    <source>
        <strain evidence="5">CkLH20</strain>
    </source>
</reference>
<dbReference type="PROSITE" id="PS50297">
    <property type="entry name" value="ANK_REP_REGION"/>
    <property type="match status" value="10"/>
</dbReference>
<dbReference type="Proteomes" id="UP000781932">
    <property type="component" value="Unassembled WGS sequence"/>
</dbReference>
<protein>
    <submittedName>
        <fullName evidence="5">Ankyrin repeat protein</fullName>
    </submittedName>
</protein>
<feature type="repeat" description="ANK" evidence="3">
    <location>
        <begin position="1182"/>
        <end position="1214"/>
    </location>
</feature>
<feature type="repeat" description="ANK" evidence="3">
    <location>
        <begin position="1791"/>
        <end position="1819"/>
    </location>
</feature>
<dbReference type="Gene3D" id="3.40.50.1580">
    <property type="entry name" value="Nucleoside phosphorylase domain"/>
    <property type="match status" value="1"/>
</dbReference>
<keyword evidence="1" id="KW-0677">Repeat</keyword>
<dbReference type="InterPro" id="IPR002110">
    <property type="entry name" value="Ankyrin_rpt"/>
</dbReference>
<proteinExistence type="predicted"/>
<dbReference type="InterPro" id="IPR036770">
    <property type="entry name" value="Ankyrin_rpt-contain_sf"/>
</dbReference>
<dbReference type="Pfam" id="PF13637">
    <property type="entry name" value="Ank_4"/>
    <property type="match status" value="1"/>
</dbReference>
<evidence type="ECO:0000259" key="4">
    <source>
        <dbReference type="PROSITE" id="PS50837"/>
    </source>
</evidence>
<feature type="repeat" description="ANK" evidence="3">
    <location>
        <begin position="1471"/>
        <end position="1503"/>
    </location>
</feature>
<dbReference type="Pfam" id="PF24883">
    <property type="entry name" value="NPHP3_N"/>
    <property type="match status" value="1"/>
</dbReference>
<dbReference type="GO" id="GO:0009116">
    <property type="term" value="P:nucleoside metabolic process"/>
    <property type="evidence" value="ECO:0007669"/>
    <property type="project" value="InterPro"/>
</dbReference>
<comment type="caution">
    <text evidence="5">The sequence shown here is derived from an EMBL/GenBank/DDBJ whole genome shotgun (WGS) entry which is preliminary data.</text>
</comment>
<feature type="repeat" description="ANK" evidence="3">
    <location>
        <begin position="956"/>
        <end position="988"/>
    </location>
</feature>
<feature type="repeat" description="ANK" evidence="3">
    <location>
        <begin position="1247"/>
        <end position="1279"/>
    </location>
</feature>
<feature type="repeat" description="ANK" evidence="3">
    <location>
        <begin position="1415"/>
        <end position="1447"/>
    </location>
</feature>